<evidence type="ECO:0000313" key="11">
    <source>
        <dbReference type="Proteomes" id="UP000001514"/>
    </source>
</evidence>
<evidence type="ECO:0000256" key="8">
    <source>
        <dbReference type="ARBA" id="ARBA00031344"/>
    </source>
</evidence>
<organism evidence="11">
    <name type="scientific">Selaginella moellendorffii</name>
    <name type="common">Spikemoss</name>
    <dbReference type="NCBI Taxonomy" id="88036"/>
    <lineage>
        <taxon>Eukaryota</taxon>
        <taxon>Viridiplantae</taxon>
        <taxon>Streptophyta</taxon>
        <taxon>Embryophyta</taxon>
        <taxon>Tracheophyta</taxon>
        <taxon>Lycopodiopsida</taxon>
        <taxon>Selaginellales</taxon>
        <taxon>Selaginellaceae</taxon>
        <taxon>Selaginella</taxon>
    </lineage>
</organism>
<dbReference type="GO" id="GO:0007030">
    <property type="term" value="P:Golgi organization"/>
    <property type="evidence" value="ECO:0007669"/>
    <property type="project" value="InterPro"/>
</dbReference>
<comment type="subcellular location">
    <subcellularLocation>
        <location evidence="1">Golgi apparatus membrane</location>
        <topology evidence="1">Peripheral membrane protein</topology>
    </subcellularLocation>
</comment>
<keyword evidence="6" id="KW-0333">Golgi apparatus</keyword>
<keyword evidence="5" id="KW-0653">Protein transport</keyword>
<dbReference type="GO" id="GO:0000139">
    <property type="term" value="C:Golgi membrane"/>
    <property type="evidence" value="ECO:0007669"/>
    <property type="project" value="UniProtKB-SubCell"/>
</dbReference>
<dbReference type="Gramene" id="EFJ07688">
    <property type="protein sequence ID" value="EFJ07688"/>
    <property type="gene ID" value="SELMODRAFT_133213"/>
</dbReference>
<dbReference type="eggNOG" id="KOG2307">
    <property type="taxonomic scope" value="Eukaryota"/>
</dbReference>
<dbReference type="EMBL" id="GL377682">
    <property type="protein sequence ID" value="EFJ07688.1"/>
    <property type="molecule type" value="Genomic_DNA"/>
</dbReference>
<dbReference type="InParanoid" id="D8T6K6"/>
<accession>D8T6K6</accession>
<comment type="similarity">
    <text evidence="2">Belongs to the COG2 family.</text>
</comment>
<evidence type="ECO:0000256" key="2">
    <source>
        <dbReference type="ARBA" id="ARBA00007603"/>
    </source>
</evidence>
<dbReference type="HOGENOM" id="CLU_182692_0_0_1"/>
<dbReference type="InterPro" id="IPR024602">
    <property type="entry name" value="COG_su2_N"/>
</dbReference>
<evidence type="ECO:0000256" key="4">
    <source>
        <dbReference type="ARBA" id="ARBA00022448"/>
    </source>
</evidence>
<evidence type="ECO:0000259" key="9">
    <source>
        <dbReference type="Pfam" id="PF06148"/>
    </source>
</evidence>
<dbReference type="InterPro" id="IPR009316">
    <property type="entry name" value="COG2"/>
</dbReference>
<dbReference type="GO" id="GO:0015031">
    <property type="term" value="P:protein transport"/>
    <property type="evidence" value="ECO:0007669"/>
    <property type="project" value="UniProtKB-KW"/>
</dbReference>
<evidence type="ECO:0000256" key="6">
    <source>
        <dbReference type="ARBA" id="ARBA00023034"/>
    </source>
</evidence>
<keyword evidence="4" id="KW-0813">Transport</keyword>
<dbReference type="PANTHER" id="PTHR12961:SF0">
    <property type="entry name" value="CONSERVED OLIGOMERIC GOLGI COMPLEX SUBUNIT 2"/>
    <property type="match status" value="1"/>
</dbReference>
<dbReference type="AlphaFoldDB" id="D8T6K6"/>
<evidence type="ECO:0000313" key="10">
    <source>
        <dbReference type="EMBL" id="EFJ07688.1"/>
    </source>
</evidence>
<evidence type="ECO:0000256" key="5">
    <source>
        <dbReference type="ARBA" id="ARBA00022927"/>
    </source>
</evidence>
<dbReference type="Proteomes" id="UP000001514">
    <property type="component" value="Unassembled WGS sequence"/>
</dbReference>
<gene>
    <name evidence="10" type="ORF">SELMODRAFT_133213</name>
</gene>
<dbReference type="KEGG" id="smo:SELMODRAFT_133213"/>
<reference evidence="10 11" key="1">
    <citation type="journal article" date="2011" name="Science">
        <title>The Selaginella genome identifies genetic changes associated with the evolution of vascular plants.</title>
        <authorList>
            <person name="Banks J.A."/>
            <person name="Nishiyama T."/>
            <person name="Hasebe M."/>
            <person name="Bowman J.L."/>
            <person name="Gribskov M."/>
            <person name="dePamphilis C."/>
            <person name="Albert V.A."/>
            <person name="Aono N."/>
            <person name="Aoyama T."/>
            <person name="Ambrose B.A."/>
            <person name="Ashton N.W."/>
            <person name="Axtell M.J."/>
            <person name="Barker E."/>
            <person name="Barker M.S."/>
            <person name="Bennetzen J.L."/>
            <person name="Bonawitz N.D."/>
            <person name="Chapple C."/>
            <person name="Cheng C."/>
            <person name="Correa L.G."/>
            <person name="Dacre M."/>
            <person name="DeBarry J."/>
            <person name="Dreyer I."/>
            <person name="Elias M."/>
            <person name="Engstrom E.M."/>
            <person name="Estelle M."/>
            <person name="Feng L."/>
            <person name="Finet C."/>
            <person name="Floyd S.K."/>
            <person name="Frommer W.B."/>
            <person name="Fujita T."/>
            <person name="Gramzow L."/>
            <person name="Gutensohn M."/>
            <person name="Harholt J."/>
            <person name="Hattori M."/>
            <person name="Heyl A."/>
            <person name="Hirai T."/>
            <person name="Hiwatashi Y."/>
            <person name="Ishikawa M."/>
            <person name="Iwata M."/>
            <person name="Karol K.G."/>
            <person name="Koehler B."/>
            <person name="Kolukisaoglu U."/>
            <person name="Kubo M."/>
            <person name="Kurata T."/>
            <person name="Lalonde S."/>
            <person name="Li K."/>
            <person name="Li Y."/>
            <person name="Litt A."/>
            <person name="Lyons E."/>
            <person name="Manning G."/>
            <person name="Maruyama T."/>
            <person name="Michael T.P."/>
            <person name="Mikami K."/>
            <person name="Miyazaki S."/>
            <person name="Morinaga S."/>
            <person name="Murata T."/>
            <person name="Mueller-Roeber B."/>
            <person name="Nelson D.R."/>
            <person name="Obara M."/>
            <person name="Oguri Y."/>
            <person name="Olmstead R.G."/>
            <person name="Onodera N."/>
            <person name="Petersen B.L."/>
            <person name="Pils B."/>
            <person name="Prigge M."/>
            <person name="Rensing S.A."/>
            <person name="Riano-Pachon D.M."/>
            <person name="Roberts A.W."/>
            <person name="Sato Y."/>
            <person name="Scheller H.V."/>
            <person name="Schulz B."/>
            <person name="Schulz C."/>
            <person name="Shakirov E.V."/>
            <person name="Shibagaki N."/>
            <person name="Shinohara N."/>
            <person name="Shippen D.E."/>
            <person name="Soerensen I."/>
            <person name="Sotooka R."/>
            <person name="Sugimoto N."/>
            <person name="Sugita M."/>
            <person name="Sumikawa N."/>
            <person name="Tanurdzic M."/>
            <person name="Theissen G."/>
            <person name="Ulvskov P."/>
            <person name="Wakazuki S."/>
            <person name="Weng J.K."/>
            <person name="Willats W.W."/>
            <person name="Wipf D."/>
            <person name="Wolf P.G."/>
            <person name="Yang L."/>
            <person name="Zimmer A.D."/>
            <person name="Zhu Q."/>
            <person name="Mitros T."/>
            <person name="Hellsten U."/>
            <person name="Loque D."/>
            <person name="Otillar R."/>
            <person name="Salamov A."/>
            <person name="Schmutz J."/>
            <person name="Shapiro H."/>
            <person name="Lindquist E."/>
            <person name="Lucas S."/>
            <person name="Rokhsar D."/>
            <person name="Grigoriev I.V."/>
        </authorList>
    </citation>
    <scope>NUCLEOTIDE SEQUENCE [LARGE SCALE GENOMIC DNA]</scope>
</reference>
<keyword evidence="11" id="KW-1185">Reference proteome</keyword>
<dbReference type="STRING" id="88036.D8T6K6"/>
<feature type="domain" description="Conserved oligomeric Golgi complex subunit 2 N-terminal" evidence="9">
    <location>
        <begin position="3"/>
        <end position="49"/>
    </location>
</feature>
<protein>
    <recommendedName>
        <fullName evidence="3">Conserved oligomeric Golgi complex subunit 2</fullName>
    </recommendedName>
    <alternativeName>
        <fullName evidence="8">Component of oligomeric Golgi complex 2</fullName>
    </alternativeName>
</protein>
<evidence type="ECO:0000256" key="1">
    <source>
        <dbReference type="ARBA" id="ARBA00004395"/>
    </source>
</evidence>
<sequence>MLLEALHGELHSHLAVLKNELVDLINRDYNDFVRLSTQLMDVDSAVLRMLTPLQELQGKLVTMRDGVNS</sequence>
<evidence type="ECO:0000256" key="7">
    <source>
        <dbReference type="ARBA" id="ARBA00023136"/>
    </source>
</evidence>
<name>D8T6K6_SELML</name>
<dbReference type="Pfam" id="PF06148">
    <property type="entry name" value="COG2_N"/>
    <property type="match status" value="1"/>
</dbReference>
<proteinExistence type="inferred from homology"/>
<dbReference type="PANTHER" id="PTHR12961">
    <property type="entry name" value="CONSERVED OLIGOMERIC GOLGI COMPLEX COMPONENT 2"/>
    <property type="match status" value="1"/>
</dbReference>
<evidence type="ECO:0000256" key="3">
    <source>
        <dbReference type="ARBA" id="ARBA00020977"/>
    </source>
</evidence>
<keyword evidence="7" id="KW-0472">Membrane</keyword>